<dbReference type="Gene3D" id="1.25.40.10">
    <property type="entry name" value="Tetratricopeptide repeat domain"/>
    <property type="match status" value="1"/>
</dbReference>
<evidence type="ECO:0000313" key="1">
    <source>
        <dbReference type="EMBL" id="KDO24942.1"/>
    </source>
</evidence>
<accession>A0A067CDP3</accession>
<dbReference type="KEGG" id="spar:SPRG_09586"/>
<dbReference type="InterPro" id="IPR011990">
    <property type="entry name" value="TPR-like_helical_dom_sf"/>
</dbReference>
<reference evidence="1 2" key="1">
    <citation type="journal article" date="2013" name="PLoS Genet.">
        <title>Distinctive expansion of potential virulence genes in the genome of the oomycete fish pathogen Saprolegnia parasitica.</title>
        <authorList>
            <person name="Jiang R.H."/>
            <person name="de Bruijn I."/>
            <person name="Haas B.J."/>
            <person name="Belmonte R."/>
            <person name="Lobach L."/>
            <person name="Christie J."/>
            <person name="van den Ackerveken G."/>
            <person name="Bottin A."/>
            <person name="Bulone V."/>
            <person name="Diaz-Moreno S.M."/>
            <person name="Dumas B."/>
            <person name="Fan L."/>
            <person name="Gaulin E."/>
            <person name="Govers F."/>
            <person name="Grenville-Briggs L.J."/>
            <person name="Horner N.R."/>
            <person name="Levin J.Z."/>
            <person name="Mammella M."/>
            <person name="Meijer H.J."/>
            <person name="Morris P."/>
            <person name="Nusbaum C."/>
            <person name="Oome S."/>
            <person name="Phillips A.J."/>
            <person name="van Rooyen D."/>
            <person name="Rzeszutek E."/>
            <person name="Saraiva M."/>
            <person name="Secombes C.J."/>
            <person name="Seidl M.F."/>
            <person name="Snel B."/>
            <person name="Stassen J.H."/>
            <person name="Sykes S."/>
            <person name="Tripathy S."/>
            <person name="van den Berg H."/>
            <person name="Vega-Arreguin J.C."/>
            <person name="Wawra S."/>
            <person name="Young S.K."/>
            <person name="Zeng Q."/>
            <person name="Dieguez-Uribeondo J."/>
            <person name="Russ C."/>
            <person name="Tyler B.M."/>
            <person name="van West P."/>
        </authorList>
    </citation>
    <scope>NUCLEOTIDE SEQUENCE [LARGE SCALE GENOMIC DNA]</scope>
    <source>
        <strain evidence="1 2">CBS 223.65</strain>
    </source>
</reference>
<dbReference type="GeneID" id="24131743"/>
<dbReference type="OrthoDB" id="167168at2759"/>
<dbReference type="Proteomes" id="UP000030745">
    <property type="component" value="Unassembled WGS sequence"/>
</dbReference>
<dbReference type="SMART" id="SM00028">
    <property type="entry name" value="TPR"/>
    <property type="match status" value="2"/>
</dbReference>
<dbReference type="PROSITE" id="PS50293">
    <property type="entry name" value="TPR_REGION"/>
    <property type="match status" value="1"/>
</dbReference>
<dbReference type="VEuPathDB" id="FungiDB:SPRG_09586"/>
<keyword evidence="2" id="KW-1185">Reference proteome</keyword>
<gene>
    <name evidence="1" type="ORF">SPRG_09586</name>
</gene>
<dbReference type="EMBL" id="KK583237">
    <property type="protein sequence ID" value="KDO24942.1"/>
    <property type="molecule type" value="Genomic_DNA"/>
</dbReference>
<evidence type="ECO:0000313" key="2">
    <source>
        <dbReference type="Proteomes" id="UP000030745"/>
    </source>
</evidence>
<name>A0A067CDP3_SAPPC</name>
<sequence>MCAHNDVRVFALAMGVQPRVAALLEATSDLTSLYAQLRDVDTLLRMELGVARAELTGAAVSPPLDLTFLVHSASTNAAALDPVSTADSLAQTSHLIPLPAHARGVTHANWKPKLRFAYKCLQCDSRLHVHEAIRILRAIAHLKPLGCDVANVQLNLGAVYLHLEHQVDEAIACFESAIQLDPTLWKAYYNLAIALLQRGRLLEGKDALVAALEKHPSDPRTIAMLADVNAALTMAAMQVVASECDRQAFANDVSVVVSFLTAPAAPLAPVRFAAAINYVQDASALAVPVTQPLSPGWDGAIANLLHRLYVFAALRQQHVHELFQSVCEPDQPQWISITALDRLVATTTGVGLSNEERTELNVLFPRQTMIHALLQPNRVTSDIIRDVRRLGAAFSHLSYPRPRVRSVPSPWTRWLDLPLLTWLQSVHSLKAKASSIYAVLIDLDLFSVLHLAKRQPTLKPQHLKPMDLADRGTLIYELFGLRRSIELAAGSVIQGAIRILTATIQRQQRRELYLMARDDINAHDRTLSMALRDHLRRQETMRNVSETLECILQDAFSAIFTLPALPAMLPCIPLRTELRMRTHLAATSIQRAHREGAHDDTYRLTR</sequence>
<organism evidence="1 2">
    <name type="scientific">Saprolegnia parasitica (strain CBS 223.65)</name>
    <dbReference type="NCBI Taxonomy" id="695850"/>
    <lineage>
        <taxon>Eukaryota</taxon>
        <taxon>Sar</taxon>
        <taxon>Stramenopiles</taxon>
        <taxon>Oomycota</taxon>
        <taxon>Saprolegniomycetes</taxon>
        <taxon>Saprolegniales</taxon>
        <taxon>Saprolegniaceae</taxon>
        <taxon>Saprolegnia</taxon>
    </lineage>
</organism>
<proteinExistence type="predicted"/>
<dbReference type="OMA" id="TPMDFAW"/>
<dbReference type="Pfam" id="PF14559">
    <property type="entry name" value="TPR_19"/>
    <property type="match status" value="1"/>
</dbReference>
<dbReference type="RefSeq" id="XP_012204402.1">
    <property type="nucleotide sequence ID" value="XM_012349012.1"/>
</dbReference>
<dbReference type="AlphaFoldDB" id="A0A067CDP3"/>
<dbReference type="SUPFAM" id="SSF48452">
    <property type="entry name" value="TPR-like"/>
    <property type="match status" value="1"/>
</dbReference>
<protein>
    <submittedName>
        <fullName evidence="1">Uncharacterized protein</fullName>
    </submittedName>
</protein>
<dbReference type="InterPro" id="IPR019734">
    <property type="entry name" value="TPR_rpt"/>
</dbReference>